<reference evidence="1" key="2">
    <citation type="journal article" date="2015" name="Fish Shellfish Immunol.">
        <title>Early steps in the European eel (Anguilla anguilla)-Vibrio vulnificus interaction in the gills: Role of the RtxA13 toxin.</title>
        <authorList>
            <person name="Callol A."/>
            <person name="Pajuelo D."/>
            <person name="Ebbesson L."/>
            <person name="Teles M."/>
            <person name="MacKenzie S."/>
            <person name="Amaro C."/>
        </authorList>
    </citation>
    <scope>NUCLEOTIDE SEQUENCE</scope>
</reference>
<organism evidence="1">
    <name type="scientific">Anguilla anguilla</name>
    <name type="common">European freshwater eel</name>
    <name type="synonym">Muraena anguilla</name>
    <dbReference type="NCBI Taxonomy" id="7936"/>
    <lineage>
        <taxon>Eukaryota</taxon>
        <taxon>Metazoa</taxon>
        <taxon>Chordata</taxon>
        <taxon>Craniata</taxon>
        <taxon>Vertebrata</taxon>
        <taxon>Euteleostomi</taxon>
        <taxon>Actinopterygii</taxon>
        <taxon>Neopterygii</taxon>
        <taxon>Teleostei</taxon>
        <taxon>Anguilliformes</taxon>
        <taxon>Anguillidae</taxon>
        <taxon>Anguilla</taxon>
    </lineage>
</organism>
<name>A0A0E9UCU5_ANGAN</name>
<proteinExistence type="predicted"/>
<evidence type="ECO:0000313" key="1">
    <source>
        <dbReference type="EMBL" id="JAH63050.1"/>
    </source>
</evidence>
<dbReference type="EMBL" id="GBXM01045527">
    <property type="protein sequence ID" value="JAH63050.1"/>
    <property type="molecule type" value="Transcribed_RNA"/>
</dbReference>
<sequence>MGSEGEVRRGTGSSFHHWGVRVEKLCDPFGRVGYHFSFSDEGYFRYLLHYLRFLLKLP</sequence>
<reference evidence="1" key="1">
    <citation type="submission" date="2014-11" db="EMBL/GenBank/DDBJ databases">
        <authorList>
            <person name="Amaro Gonzalez C."/>
        </authorList>
    </citation>
    <scope>NUCLEOTIDE SEQUENCE</scope>
</reference>
<protein>
    <submittedName>
        <fullName evidence="1">Uncharacterized protein</fullName>
    </submittedName>
</protein>
<accession>A0A0E9UCU5</accession>
<dbReference type="AlphaFoldDB" id="A0A0E9UCU5"/>